<accession>A0A382HCK2</accession>
<feature type="non-terminal residue" evidence="1">
    <location>
        <position position="1"/>
    </location>
</feature>
<dbReference type="InterPro" id="IPR027417">
    <property type="entry name" value="P-loop_NTPase"/>
</dbReference>
<dbReference type="AlphaFoldDB" id="A0A382HCK2"/>
<gene>
    <name evidence="1" type="ORF">METZ01_LOCUS237756</name>
</gene>
<reference evidence="1" key="1">
    <citation type="submission" date="2018-05" db="EMBL/GenBank/DDBJ databases">
        <authorList>
            <person name="Lanie J.A."/>
            <person name="Ng W.-L."/>
            <person name="Kazmierczak K.M."/>
            <person name="Andrzejewski T.M."/>
            <person name="Davidsen T.M."/>
            <person name="Wayne K.J."/>
            <person name="Tettelin H."/>
            <person name="Glass J.I."/>
            <person name="Rusch D."/>
            <person name="Podicherti R."/>
            <person name="Tsui H.-C.T."/>
            <person name="Winkler M.E."/>
        </authorList>
    </citation>
    <scope>NUCLEOTIDE SEQUENCE</scope>
</reference>
<organism evidence="1">
    <name type="scientific">marine metagenome</name>
    <dbReference type="NCBI Taxonomy" id="408172"/>
    <lineage>
        <taxon>unclassified sequences</taxon>
        <taxon>metagenomes</taxon>
        <taxon>ecological metagenomes</taxon>
    </lineage>
</organism>
<protein>
    <recommendedName>
        <fullName evidence="2">IstB-like ATP-binding protein domain-containing protein</fullName>
    </recommendedName>
</protein>
<evidence type="ECO:0008006" key="2">
    <source>
        <dbReference type="Google" id="ProtNLM"/>
    </source>
</evidence>
<sequence length="63" mass="7461">WETEMLYDLIDARYGEENFTVVTTNQSMEEIEKISGGRILSRLVEMCYVVPMTGQDYRQYMIN</sequence>
<dbReference type="Gene3D" id="3.40.50.300">
    <property type="entry name" value="P-loop containing nucleotide triphosphate hydrolases"/>
    <property type="match status" value="1"/>
</dbReference>
<evidence type="ECO:0000313" key="1">
    <source>
        <dbReference type="EMBL" id="SVB84902.1"/>
    </source>
</evidence>
<name>A0A382HCK2_9ZZZZ</name>
<proteinExistence type="predicted"/>
<dbReference type="EMBL" id="UINC01060419">
    <property type="protein sequence ID" value="SVB84902.1"/>
    <property type="molecule type" value="Genomic_DNA"/>
</dbReference>